<dbReference type="EMBL" id="BGZK01000471">
    <property type="protein sequence ID" value="GBP45783.1"/>
    <property type="molecule type" value="Genomic_DNA"/>
</dbReference>
<gene>
    <name evidence="1" type="ORF">EVAR_76088_1</name>
</gene>
<accession>A0A4C1W459</accession>
<proteinExistence type="predicted"/>
<name>A0A4C1W459_EUMVA</name>
<reference evidence="1 2" key="1">
    <citation type="journal article" date="2019" name="Commun. Biol.">
        <title>The bagworm genome reveals a unique fibroin gene that provides high tensile strength.</title>
        <authorList>
            <person name="Kono N."/>
            <person name="Nakamura H."/>
            <person name="Ohtoshi R."/>
            <person name="Tomita M."/>
            <person name="Numata K."/>
            <person name="Arakawa K."/>
        </authorList>
    </citation>
    <scope>NUCLEOTIDE SEQUENCE [LARGE SCALE GENOMIC DNA]</scope>
</reference>
<comment type="caution">
    <text evidence="1">The sequence shown here is derived from an EMBL/GenBank/DDBJ whole genome shotgun (WGS) entry which is preliminary data.</text>
</comment>
<protein>
    <submittedName>
        <fullName evidence="1">Uncharacterized protein</fullName>
    </submittedName>
</protein>
<dbReference type="Proteomes" id="UP000299102">
    <property type="component" value="Unassembled WGS sequence"/>
</dbReference>
<dbReference type="OrthoDB" id="1737200at2759"/>
<evidence type="ECO:0000313" key="2">
    <source>
        <dbReference type="Proteomes" id="UP000299102"/>
    </source>
</evidence>
<keyword evidence="2" id="KW-1185">Reference proteome</keyword>
<evidence type="ECO:0000313" key="1">
    <source>
        <dbReference type="EMBL" id="GBP45783.1"/>
    </source>
</evidence>
<dbReference type="AlphaFoldDB" id="A0A4C1W459"/>
<sequence>MVIEDEDVIITKSQDIGSKSQITIRDPRSALTLTLRILYREGRALCAAAVSLLLGRIGRWSERETARSALSLARSAQAERDNKSCFFVHAAGVHRFIRRYHFKKVNDNDDIPGPLSDRRPWACSPHTLIEDGTEGDPYQLPPLDHIQRRELRITSDSVISSRHEQLISRKCVTSLVHAFRIYYR</sequence>
<organism evidence="1 2">
    <name type="scientific">Eumeta variegata</name>
    <name type="common">Bagworm moth</name>
    <name type="synonym">Eumeta japonica</name>
    <dbReference type="NCBI Taxonomy" id="151549"/>
    <lineage>
        <taxon>Eukaryota</taxon>
        <taxon>Metazoa</taxon>
        <taxon>Ecdysozoa</taxon>
        <taxon>Arthropoda</taxon>
        <taxon>Hexapoda</taxon>
        <taxon>Insecta</taxon>
        <taxon>Pterygota</taxon>
        <taxon>Neoptera</taxon>
        <taxon>Endopterygota</taxon>
        <taxon>Lepidoptera</taxon>
        <taxon>Glossata</taxon>
        <taxon>Ditrysia</taxon>
        <taxon>Tineoidea</taxon>
        <taxon>Psychidae</taxon>
        <taxon>Oiketicinae</taxon>
        <taxon>Eumeta</taxon>
    </lineage>
</organism>